<dbReference type="SFLD" id="SFLDG00002">
    <property type="entry name" value="C1.7:_P-type_atpase_like"/>
    <property type="match status" value="1"/>
</dbReference>
<keyword evidence="5 11" id="KW-0479">Metal-binding</keyword>
<dbReference type="SUPFAM" id="SSF81665">
    <property type="entry name" value="Calcium ATPase, transmembrane domain M"/>
    <property type="match status" value="1"/>
</dbReference>
<dbReference type="Gene3D" id="3.40.50.1000">
    <property type="entry name" value="HAD superfamily/HAD-like"/>
    <property type="match status" value="1"/>
</dbReference>
<feature type="transmembrane region" description="Helical" evidence="11">
    <location>
        <begin position="21"/>
        <end position="40"/>
    </location>
</feature>
<dbReference type="EMBL" id="MBPK01000002">
    <property type="protein sequence ID" value="PKT82605.1"/>
    <property type="molecule type" value="Genomic_DNA"/>
</dbReference>
<dbReference type="InterPro" id="IPR008250">
    <property type="entry name" value="ATPase_P-typ_transduc_dom_A_sf"/>
</dbReference>
<dbReference type="GeneID" id="97289089"/>
<dbReference type="PANTHER" id="PTHR48085">
    <property type="entry name" value="CADMIUM/ZINC-TRANSPORTING ATPASE HMA2-RELATED"/>
    <property type="match status" value="1"/>
</dbReference>
<evidence type="ECO:0000256" key="8">
    <source>
        <dbReference type="ARBA" id="ARBA00023136"/>
    </source>
</evidence>
<reference evidence="13 14" key="1">
    <citation type="submission" date="2016-07" db="EMBL/GenBank/DDBJ databases">
        <title>Detection of Helicobacter winghamensis from caecal content of red fox (Vulpes vulpes).</title>
        <authorList>
            <person name="Zanoni R.G."/>
            <person name="Florio D."/>
            <person name="Caffara M."/>
            <person name="Renzi M."/>
            <person name="Parisi A."/>
            <person name="Pasquali F."/>
            <person name="Manfreda G."/>
        </authorList>
    </citation>
    <scope>NUCLEOTIDE SEQUENCE [LARGE SCALE GENOMIC DNA]</scope>
    <source>
        <strain evidence="13 14">295_13</strain>
    </source>
</reference>
<dbReference type="GO" id="GO:0005886">
    <property type="term" value="C:plasma membrane"/>
    <property type="evidence" value="ECO:0007669"/>
    <property type="project" value="UniProtKB-SubCell"/>
</dbReference>
<comment type="caution">
    <text evidence="13">The sequence shown here is derived from an EMBL/GenBank/DDBJ whole genome shotgun (WGS) entry which is preliminary data.</text>
</comment>
<evidence type="ECO:0000259" key="12">
    <source>
        <dbReference type="Pfam" id="PF00122"/>
    </source>
</evidence>
<dbReference type="NCBIfam" id="TIGR01525">
    <property type="entry name" value="ATPase-IB_hvy"/>
    <property type="match status" value="1"/>
</dbReference>
<dbReference type="InterPro" id="IPR059000">
    <property type="entry name" value="ATPase_P-type_domA"/>
</dbReference>
<keyword evidence="8 11" id="KW-0472">Membrane</keyword>
<dbReference type="GO" id="GO:0005524">
    <property type="term" value="F:ATP binding"/>
    <property type="evidence" value="ECO:0007669"/>
    <property type="project" value="UniProtKB-UniRule"/>
</dbReference>
<evidence type="ECO:0000256" key="9">
    <source>
        <dbReference type="ARBA" id="ARBA00039097"/>
    </source>
</evidence>
<dbReference type="InterPro" id="IPR023214">
    <property type="entry name" value="HAD_sf"/>
</dbReference>
<dbReference type="InterPro" id="IPR023299">
    <property type="entry name" value="ATPase_P-typ_cyto_dom_N"/>
</dbReference>
<dbReference type="GO" id="GO:0016887">
    <property type="term" value="F:ATP hydrolysis activity"/>
    <property type="evidence" value="ECO:0007669"/>
    <property type="project" value="InterPro"/>
</dbReference>
<feature type="transmembrane region" description="Helical" evidence="11">
    <location>
        <begin position="584"/>
        <end position="606"/>
    </location>
</feature>
<keyword evidence="6" id="KW-1278">Translocase</keyword>
<organism evidence="13 14">
    <name type="scientific">Helicobacter winghamensis</name>
    <dbReference type="NCBI Taxonomy" id="157268"/>
    <lineage>
        <taxon>Bacteria</taxon>
        <taxon>Pseudomonadati</taxon>
        <taxon>Campylobacterota</taxon>
        <taxon>Epsilonproteobacteria</taxon>
        <taxon>Campylobacterales</taxon>
        <taxon>Helicobacteraceae</taxon>
        <taxon>Helicobacter</taxon>
    </lineage>
</organism>
<dbReference type="InterPro" id="IPR036412">
    <property type="entry name" value="HAD-like_sf"/>
</dbReference>
<dbReference type="PRINTS" id="PR00941">
    <property type="entry name" value="CDATPASE"/>
</dbReference>
<evidence type="ECO:0000256" key="7">
    <source>
        <dbReference type="ARBA" id="ARBA00022989"/>
    </source>
</evidence>
<accession>A0A2N3PLE2</accession>
<evidence type="ECO:0000313" key="14">
    <source>
        <dbReference type="Proteomes" id="UP000233350"/>
    </source>
</evidence>
<protein>
    <recommendedName>
        <fullName evidence="9">P-type Zn(2+) transporter</fullName>
        <ecNumber evidence="9">7.2.2.12</ecNumber>
    </recommendedName>
</protein>
<dbReference type="Gene3D" id="2.70.150.10">
    <property type="entry name" value="Calcium-transporting ATPase, cytoplasmic transduction domain A"/>
    <property type="match status" value="1"/>
</dbReference>
<evidence type="ECO:0000256" key="2">
    <source>
        <dbReference type="ARBA" id="ARBA00004370"/>
    </source>
</evidence>
<dbReference type="AlphaFoldDB" id="A0A2N3PLE2"/>
<dbReference type="InterPro" id="IPR044492">
    <property type="entry name" value="P_typ_ATPase_HD_dom"/>
</dbReference>
<dbReference type="GO" id="GO:0030313">
    <property type="term" value="C:cell envelope"/>
    <property type="evidence" value="ECO:0007669"/>
    <property type="project" value="UniProtKB-SubCell"/>
</dbReference>
<dbReference type="InterPro" id="IPR023298">
    <property type="entry name" value="ATPase_P-typ_TM_dom_sf"/>
</dbReference>
<dbReference type="Proteomes" id="UP000233350">
    <property type="component" value="Unassembled WGS sequence"/>
</dbReference>
<dbReference type="GO" id="GO:0016463">
    <property type="term" value="F:P-type zinc transporter activity"/>
    <property type="evidence" value="ECO:0007669"/>
    <property type="project" value="UniProtKB-EC"/>
</dbReference>
<dbReference type="InterPro" id="IPR001757">
    <property type="entry name" value="P_typ_ATPase"/>
</dbReference>
<gene>
    <name evidence="13" type="ORF">BCM31_07710</name>
</gene>
<dbReference type="SUPFAM" id="SSF81653">
    <property type="entry name" value="Calcium ATPase, transduction domain A"/>
    <property type="match status" value="1"/>
</dbReference>
<dbReference type="PRINTS" id="PR00119">
    <property type="entry name" value="CATATPASE"/>
</dbReference>
<comment type="catalytic activity">
    <reaction evidence="10">
        <text>Zn(2+)(in) + ATP + H2O = Zn(2+)(out) + ADP + phosphate + H(+)</text>
        <dbReference type="Rhea" id="RHEA:20621"/>
        <dbReference type="ChEBI" id="CHEBI:15377"/>
        <dbReference type="ChEBI" id="CHEBI:15378"/>
        <dbReference type="ChEBI" id="CHEBI:29105"/>
        <dbReference type="ChEBI" id="CHEBI:30616"/>
        <dbReference type="ChEBI" id="CHEBI:43474"/>
        <dbReference type="ChEBI" id="CHEBI:456216"/>
        <dbReference type="EC" id="7.2.2.12"/>
    </reaction>
</comment>
<dbReference type="InterPro" id="IPR027256">
    <property type="entry name" value="P-typ_ATPase_IB"/>
</dbReference>
<dbReference type="NCBIfam" id="TIGR01494">
    <property type="entry name" value="ATPase_P-type"/>
    <property type="match status" value="1"/>
</dbReference>
<evidence type="ECO:0000256" key="3">
    <source>
        <dbReference type="ARBA" id="ARBA00006024"/>
    </source>
</evidence>
<evidence type="ECO:0000256" key="4">
    <source>
        <dbReference type="ARBA" id="ARBA00022692"/>
    </source>
</evidence>
<dbReference type="Pfam" id="PF00702">
    <property type="entry name" value="Hydrolase"/>
    <property type="match status" value="1"/>
</dbReference>
<dbReference type="SFLD" id="SFLDF00027">
    <property type="entry name" value="p-type_atpase"/>
    <property type="match status" value="1"/>
</dbReference>
<evidence type="ECO:0000256" key="6">
    <source>
        <dbReference type="ARBA" id="ARBA00022967"/>
    </source>
</evidence>
<dbReference type="RefSeq" id="WP_006802267.1">
    <property type="nucleotide sequence ID" value="NZ_CABKOI010000021.1"/>
</dbReference>
<proteinExistence type="inferred from homology"/>
<dbReference type="PROSITE" id="PS00154">
    <property type="entry name" value="ATPASE_E1_E2"/>
    <property type="match status" value="1"/>
</dbReference>
<dbReference type="InterPro" id="IPR018303">
    <property type="entry name" value="ATPase_P-typ_P_site"/>
</dbReference>
<evidence type="ECO:0000256" key="11">
    <source>
        <dbReference type="RuleBase" id="RU362081"/>
    </source>
</evidence>
<dbReference type="SUPFAM" id="SSF56784">
    <property type="entry name" value="HAD-like"/>
    <property type="match status" value="1"/>
</dbReference>
<dbReference type="Pfam" id="PF00122">
    <property type="entry name" value="E1-E2_ATPase"/>
    <property type="match status" value="1"/>
</dbReference>
<dbReference type="SFLD" id="SFLDS00003">
    <property type="entry name" value="Haloacid_Dehalogenase"/>
    <property type="match status" value="1"/>
</dbReference>
<evidence type="ECO:0000256" key="10">
    <source>
        <dbReference type="ARBA" id="ARBA00047308"/>
    </source>
</evidence>
<comment type="similarity">
    <text evidence="3 11">Belongs to the cation transport ATPase (P-type) (TC 3.A.3) family. Type IB subfamily.</text>
</comment>
<comment type="subcellular location">
    <subcellularLocation>
        <location evidence="1">Cell envelope</location>
    </subcellularLocation>
    <subcellularLocation>
        <location evidence="11">Cell membrane</location>
    </subcellularLocation>
    <subcellularLocation>
        <location evidence="2">Membrane</location>
    </subcellularLocation>
</comment>
<feature type="transmembrane region" description="Helical" evidence="11">
    <location>
        <begin position="612"/>
        <end position="630"/>
    </location>
</feature>
<dbReference type="OrthoDB" id="2490525at2"/>
<dbReference type="GO" id="GO:0046872">
    <property type="term" value="F:metal ion binding"/>
    <property type="evidence" value="ECO:0007669"/>
    <property type="project" value="UniProtKB-KW"/>
</dbReference>
<dbReference type="NCBIfam" id="TIGR01512">
    <property type="entry name" value="ATPase-IB2_Cd"/>
    <property type="match status" value="1"/>
</dbReference>
<dbReference type="STRING" id="556267.HWAG_00574"/>
<dbReference type="InterPro" id="IPR051014">
    <property type="entry name" value="Cation_Transport_ATPase_IB"/>
</dbReference>
<dbReference type="GO" id="GO:0015086">
    <property type="term" value="F:cadmium ion transmembrane transporter activity"/>
    <property type="evidence" value="ECO:0007669"/>
    <property type="project" value="TreeGrafter"/>
</dbReference>
<evidence type="ECO:0000313" key="13">
    <source>
        <dbReference type="EMBL" id="PKT82605.1"/>
    </source>
</evidence>
<dbReference type="Gene3D" id="3.40.1110.10">
    <property type="entry name" value="Calcium-transporting ATPase, cytoplasmic domain N"/>
    <property type="match status" value="1"/>
</dbReference>
<feature type="domain" description="P-type ATPase A" evidence="12">
    <location>
        <begin position="130"/>
        <end position="230"/>
    </location>
</feature>
<keyword evidence="4 11" id="KW-0812">Transmembrane</keyword>
<feature type="transmembrane region" description="Helical" evidence="11">
    <location>
        <begin position="249"/>
        <end position="271"/>
    </location>
</feature>
<keyword evidence="7 11" id="KW-1133">Transmembrane helix</keyword>
<keyword evidence="11" id="KW-1003">Cell membrane</keyword>
<dbReference type="EC" id="7.2.2.12" evidence="9"/>
<dbReference type="PANTHER" id="PTHR48085:SF5">
    <property type="entry name" value="CADMIUM_ZINC-TRANSPORTING ATPASE HMA4-RELATED"/>
    <property type="match status" value="1"/>
</dbReference>
<feature type="transmembrane region" description="Helical" evidence="11">
    <location>
        <begin position="283"/>
        <end position="311"/>
    </location>
</feature>
<keyword evidence="14" id="KW-1185">Reference proteome</keyword>
<evidence type="ECO:0000256" key="1">
    <source>
        <dbReference type="ARBA" id="ARBA00004196"/>
    </source>
</evidence>
<keyword evidence="11" id="KW-0067">ATP-binding</keyword>
<name>A0A2N3PLE2_9HELI</name>
<evidence type="ECO:0000256" key="5">
    <source>
        <dbReference type="ARBA" id="ARBA00022723"/>
    </source>
</evidence>
<feature type="transmembrane region" description="Helical" evidence="11">
    <location>
        <begin position="46"/>
        <end position="64"/>
    </location>
</feature>
<sequence>MECCCSGSCGVKPVNKNTEKVLFGVGIFGFLVAFASEFELLELAEFLQIFLYLASYFLLGYGILKKAFFGLLRREYFNENSLMAIASLGAFYIGEGAEAVAILLFYRVGEFLEDLIVEKSKKQIRSLADLKVESARVLQDGKQVQIAPESIKKGDVLIVFAGERILADGVVIKGDGSVDNSALNGECVPQSVGIGDRVLSGGINLGGVLEIQATQSYADSTFSKVLKLIEEGNVQKSKSEEFITKFARYYTPIVTLLAFLVALLPPLYFWALGGSFTQELQTWLYRGIIFLVVSCPCALVISIPLTLFAALGRASKEGILIKGSSYLEALNNAGAIVFDKTGTLTKGALTLKEVQIIGDCTQDYALNLAVALESHSNHPIAKAILQASTQETAPIVLDSIKESAGGGILASYQGQSLALGNARFITEMTGMQIVESKNAKCEIFLSLGEKVLASFVFEDVLKDEAKETVVELEGLKKFILSGDRAEVTQVVAQEVGIANYFAPLLPADKVAHLKEILASNKEFGKKVIFVGDGINDAPSLALSDIGIAMGNGSDVALDGADIVIMHNDLKKIPFILRLAKKTRLILWQNIIFALGVKVVIMVLGVFGIANLWIALFGDVGVALLALFNAMRAIR</sequence>
<keyword evidence="11" id="KW-0547">Nucleotide-binding</keyword>